<dbReference type="RefSeq" id="WP_015557394.1">
    <property type="nucleotide sequence ID" value="NC_021039.1"/>
</dbReference>
<sequence>MTLSAKELGYEKLNEAVRHAAGEIQINDCFGERFIGCGAADKTITINGTPGNAMGAYLNGATMIVKGNAQDAVGDTMNAGRIVIHGNAGDALGYAMRGGEIYVKGSAGYRAGIHMKEYMEKRPLIVIGGSTGSFLGEYLAGGLMIVLGLDTDQVPVGNFTGTGMHGGHIWIRSSVKPTNLPAQVCVEEADPQEILPYIENYAKLFGVSVETILAKPFYRLSPNAKNPYKRLYTVN</sequence>
<dbReference type="KEGG" id="rch:RUM_02410"/>
<organism evidence="2 3">
    <name type="scientific">Ruminococcus champanellensis (strain DSM 18848 / JCM 17042 / KCTC 15320 / 18P13)</name>
    <dbReference type="NCBI Taxonomy" id="213810"/>
    <lineage>
        <taxon>Bacteria</taxon>
        <taxon>Bacillati</taxon>
        <taxon>Bacillota</taxon>
        <taxon>Clostridia</taxon>
        <taxon>Eubacteriales</taxon>
        <taxon>Oscillospiraceae</taxon>
        <taxon>Ruminococcus</taxon>
    </lineage>
</organism>
<dbReference type="Proteomes" id="UP000007054">
    <property type="component" value="Chromosome"/>
</dbReference>
<dbReference type="InterPro" id="IPR002489">
    <property type="entry name" value="Glu_synth_asu_C"/>
</dbReference>
<dbReference type="PANTHER" id="PTHR39673:SF5">
    <property type="entry name" value="TUNGSTEN-CONTAINING FORMYLMETHANOFURAN DEHYDROGENASE 2 SUBUNIT C"/>
    <property type="match status" value="1"/>
</dbReference>
<dbReference type="InterPro" id="IPR036485">
    <property type="entry name" value="Glu_synth_asu_C_sf"/>
</dbReference>
<dbReference type="BioCyc" id="RCHA213810:RUM_RS01155-MONOMER"/>
<dbReference type="PANTHER" id="PTHR39673">
    <property type="entry name" value="TUNGSTEN FORMYLMETHANOFURAN DEHYDROGENASE, SUBUNIT C (FWDC)"/>
    <property type="match status" value="1"/>
</dbReference>
<dbReference type="Gene3D" id="2.160.20.60">
    <property type="entry name" value="Glutamate synthase, alpha subunit, C-terminal domain"/>
    <property type="match status" value="1"/>
</dbReference>
<protein>
    <submittedName>
        <fullName evidence="2">Glutamate synthase (NADPH) GltB3 subunit</fullName>
        <ecNumber evidence="2">1.4.1.13</ecNumber>
    </submittedName>
</protein>
<evidence type="ECO:0000313" key="3">
    <source>
        <dbReference type="Proteomes" id="UP000007054"/>
    </source>
</evidence>
<dbReference type="STRING" id="213810.RUM_02410"/>
<dbReference type="GeneID" id="83155080"/>
<dbReference type="PATRIC" id="fig|213810.4.peg.93"/>
<gene>
    <name evidence="2" type="ordered locus">RUM_02410</name>
</gene>
<keyword evidence="3" id="KW-1185">Reference proteome</keyword>
<name>D4LA42_RUMC1</name>
<dbReference type="EMBL" id="FP929052">
    <property type="protein sequence ID" value="CBL16487.1"/>
    <property type="molecule type" value="Genomic_DNA"/>
</dbReference>
<dbReference type="HOGENOM" id="CLU_078510_1_0_9"/>
<keyword evidence="2" id="KW-0560">Oxidoreductase</keyword>
<evidence type="ECO:0000259" key="1">
    <source>
        <dbReference type="Pfam" id="PF01493"/>
    </source>
</evidence>
<dbReference type="Pfam" id="PF01493">
    <property type="entry name" value="GXGXG"/>
    <property type="match status" value="1"/>
</dbReference>
<evidence type="ECO:0000313" key="2">
    <source>
        <dbReference type="EMBL" id="CBL16487.1"/>
    </source>
</evidence>
<reference evidence="2" key="1">
    <citation type="submission" date="2010-03" db="EMBL/GenBank/DDBJ databases">
        <title>The genome sequence of Ruminococcus sp. 18P13.</title>
        <authorList>
            <consortium name="metaHIT consortium -- http://www.metahit.eu/"/>
            <person name="Pajon A."/>
            <person name="Turner K."/>
            <person name="Parkhill J."/>
            <person name="Bernalier A."/>
        </authorList>
    </citation>
    <scope>NUCLEOTIDE SEQUENCE [LARGE SCALE GENOMIC DNA]</scope>
    <source>
        <strain evidence="2">Type strain: 18P13</strain>
    </source>
</reference>
<feature type="domain" description="Glutamate synthase alpha subunit C-terminal" evidence="1">
    <location>
        <begin position="25"/>
        <end position="176"/>
    </location>
</feature>
<dbReference type="GO" id="GO:0004355">
    <property type="term" value="F:glutamate synthase (NADPH) activity"/>
    <property type="evidence" value="ECO:0007669"/>
    <property type="project" value="UniProtKB-EC"/>
</dbReference>
<dbReference type="SUPFAM" id="SSF69336">
    <property type="entry name" value="Alpha subunit of glutamate synthase, C-terminal domain"/>
    <property type="match status" value="1"/>
</dbReference>
<reference evidence="2" key="2">
    <citation type="submission" date="2010-03" db="EMBL/GenBank/DDBJ databases">
        <authorList>
            <person name="Pajon A."/>
        </authorList>
    </citation>
    <scope>NUCLEOTIDE SEQUENCE</scope>
    <source>
        <strain evidence="2">Type strain: 18P13</strain>
    </source>
</reference>
<accession>D4LA42</accession>
<proteinExistence type="predicted"/>
<dbReference type="AlphaFoldDB" id="D4LA42"/>
<dbReference type="EC" id="1.4.1.13" evidence="2"/>